<evidence type="ECO:0000256" key="16">
    <source>
        <dbReference type="HAMAP-Rule" id="MF_01274"/>
    </source>
</evidence>
<dbReference type="Proteomes" id="UP000214610">
    <property type="component" value="Unassembled WGS sequence"/>
</dbReference>
<sequence>MASILIDLGNSALKWSLLDDPENPFTYVHESSGILDEKIKDKWQELGVKNAYGCTVASDWIAHSTKNFLSSIGAQCTWFTAKKEFTGDFILKSNYDHPELLGADRWFAAIGSVALHKDEPLLVCHLGTASTIDSVIPTGIGEYVFLGGRIAPGPAMMREGLARGTSHLPRAFGRRTDFPTNTIDAITTGIVDSQLGLIERAVREMEGIGATPKILLAGGASKVVAPYIQQEFDNVDIRHNLVLHGLATMVREQNH</sequence>
<dbReference type="SUPFAM" id="SSF53067">
    <property type="entry name" value="Actin-like ATPase domain"/>
    <property type="match status" value="2"/>
</dbReference>
<evidence type="ECO:0000256" key="6">
    <source>
        <dbReference type="ARBA" id="ARBA00012102"/>
    </source>
</evidence>
<organism evidence="17 18">
    <name type="scientific">Turicimonas muris</name>
    <dbReference type="NCBI Taxonomy" id="1796652"/>
    <lineage>
        <taxon>Bacteria</taxon>
        <taxon>Pseudomonadati</taxon>
        <taxon>Pseudomonadota</taxon>
        <taxon>Betaproteobacteria</taxon>
        <taxon>Burkholderiales</taxon>
        <taxon>Sutterellaceae</taxon>
        <taxon>Turicimonas</taxon>
    </lineage>
</organism>
<evidence type="ECO:0000313" key="17">
    <source>
        <dbReference type="EMBL" id="OXE50195.1"/>
    </source>
</evidence>
<comment type="cofactor">
    <cofactor evidence="2">
        <name>K(+)</name>
        <dbReference type="ChEBI" id="CHEBI:29103"/>
    </cofactor>
</comment>
<dbReference type="Gene3D" id="3.30.420.40">
    <property type="match status" value="2"/>
</dbReference>
<evidence type="ECO:0000256" key="9">
    <source>
        <dbReference type="ARBA" id="ARBA00022741"/>
    </source>
</evidence>
<comment type="pathway">
    <text evidence="4 16">Cofactor biosynthesis; coenzyme A biosynthesis; CoA from (R)-pantothenate: step 1/5.</text>
</comment>
<dbReference type="GO" id="GO:0005737">
    <property type="term" value="C:cytoplasm"/>
    <property type="evidence" value="ECO:0007669"/>
    <property type="project" value="UniProtKB-SubCell"/>
</dbReference>
<feature type="active site" description="Proton acceptor" evidence="16">
    <location>
        <position position="104"/>
    </location>
</feature>
<comment type="subunit">
    <text evidence="5 16">Homodimer.</text>
</comment>
<dbReference type="InterPro" id="IPR004619">
    <property type="entry name" value="Type_III_PanK"/>
</dbReference>
<dbReference type="UniPathway" id="UPA00241">
    <property type="reaction ID" value="UER00352"/>
</dbReference>
<evidence type="ECO:0000256" key="2">
    <source>
        <dbReference type="ARBA" id="ARBA00001958"/>
    </source>
</evidence>
<dbReference type="GO" id="GO:0005524">
    <property type="term" value="F:ATP binding"/>
    <property type="evidence" value="ECO:0007669"/>
    <property type="project" value="UniProtKB-UniRule"/>
</dbReference>
<evidence type="ECO:0000313" key="18">
    <source>
        <dbReference type="Proteomes" id="UP000214610"/>
    </source>
</evidence>
<feature type="binding site" evidence="16">
    <location>
        <begin position="7"/>
        <end position="14"/>
    </location>
    <ligand>
        <name>ATP</name>
        <dbReference type="ChEBI" id="CHEBI:30616"/>
    </ligand>
</feature>
<keyword evidence="10 16" id="KW-0418">Kinase</keyword>
<evidence type="ECO:0000256" key="5">
    <source>
        <dbReference type="ARBA" id="ARBA00011738"/>
    </source>
</evidence>
<accession>A0A227KRF8</accession>
<feature type="binding site" evidence="16">
    <location>
        <position position="95"/>
    </location>
    <ligand>
        <name>substrate</name>
    </ligand>
</feature>
<evidence type="ECO:0000256" key="8">
    <source>
        <dbReference type="ARBA" id="ARBA00022679"/>
    </source>
</evidence>
<keyword evidence="11 16" id="KW-0067">ATP-binding</keyword>
<dbReference type="GO" id="GO:0015937">
    <property type="term" value="P:coenzyme A biosynthetic process"/>
    <property type="evidence" value="ECO:0007669"/>
    <property type="project" value="UniProtKB-UniRule"/>
</dbReference>
<keyword evidence="12 16" id="KW-0630">Potassium</keyword>
<evidence type="ECO:0000256" key="10">
    <source>
        <dbReference type="ARBA" id="ARBA00022777"/>
    </source>
</evidence>
<evidence type="ECO:0000256" key="3">
    <source>
        <dbReference type="ARBA" id="ARBA00004496"/>
    </source>
</evidence>
<dbReference type="InterPro" id="IPR043129">
    <property type="entry name" value="ATPase_NBD"/>
</dbReference>
<feature type="binding site" evidence="16">
    <location>
        <position position="182"/>
    </location>
    <ligand>
        <name>substrate</name>
    </ligand>
</feature>
<evidence type="ECO:0000256" key="15">
    <source>
        <dbReference type="ARBA" id="ARBA00040883"/>
    </source>
</evidence>
<dbReference type="PANTHER" id="PTHR34265:SF1">
    <property type="entry name" value="TYPE III PANTOTHENATE KINASE"/>
    <property type="match status" value="1"/>
</dbReference>
<evidence type="ECO:0000256" key="7">
    <source>
        <dbReference type="ARBA" id="ARBA00022490"/>
    </source>
</evidence>
<dbReference type="AlphaFoldDB" id="A0A227KRF8"/>
<protein>
    <recommendedName>
        <fullName evidence="15 16">Type III pantothenate kinase</fullName>
        <ecNumber evidence="6 16">2.7.1.33</ecNumber>
    </recommendedName>
    <alternativeName>
        <fullName evidence="16">PanK-III</fullName>
    </alternativeName>
    <alternativeName>
        <fullName evidence="16">Pantothenic acid kinase</fullName>
    </alternativeName>
</protein>
<evidence type="ECO:0000256" key="13">
    <source>
        <dbReference type="ARBA" id="ARBA00022993"/>
    </source>
</evidence>
<comment type="caution">
    <text evidence="16">Lacks conserved residue(s) required for the propagation of feature annotation.</text>
</comment>
<keyword evidence="7 16" id="KW-0963">Cytoplasm</keyword>
<feature type="binding site" evidence="16">
    <location>
        <position position="128"/>
    </location>
    <ligand>
        <name>ATP</name>
        <dbReference type="ChEBI" id="CHEBI:30616"/>
    </ligand>
</feature>
<dbReference type="HAMAP" id="MF_01274">
    <property type="entry name" value="Pantothen_kinase_3"/>
    <property type="match status" value="1"/>
</dbReference>
<dbReference type="PANTHER" id="PTHR34265">
    <property type="entry name" value="TYPE III PANTOTHENATE KINASE"/>
    <property type="match status" value="1"/>
</dbReference>
<comment type="cofactor">
    <cofactor evidence="16">
        <name>NH4(+)</name>
        <dbReference type="ChEBI" id="CHEBI:28938"/>
    </cofactor>
    <cofactor evidence="16">
        <name>K(+)</name>
        <dbReference type="ChEBI" id="CHEBI:29103"/>
    </cofactor>
    <text evidence="16">A monovalent cation. Ammonium or potassium.</text>
</comment>
<comment type="function">
    <text evidence="16">Catalyzes the phosphorylation of pantothenate (Pan), the first step in CoA biosynthesis.</text>
</comment>
<dbReference type="EC" id="2.7.1.33" evidence="6 16"/>
<dbReference type="RefSeq" id="WP_066594630.1">
    <property type="nucleotide sequence ID" value="NZ_CAJTBZ010000016.1"/>
</dbReference>
<dbReference type="EMBL" id="NHMP01000002">
    <property type="protein sequence ID" value="OXE50195.1"/>
    <property type="molecule type" value="Genomic_DNA"/>
</dbReference>
<gene>
    <name evidence="16" type="primary">coaX</name>
    <name evidence="17" type="ORF">ADH67_04115</name>
</gene>
<dbReference type="GO" id="GO:0004594">
    <property type="term" value="F:pantothenate kinase activity"/>
    <property type="evidence" value="ECO:0007669"/>
    <property type="project" value="UniProtKB-UniRule"/>
</dbReference>
<evidence type="ECO:0000256" key="11">
    <source>
        <dbReference type="ARBA" id="ARBA00022840"/>
    </source>
</evidence>
<reference evidence="18" key="1">
    <citation type="submission" date="2017-05" db="EMBL/GenBank/DDBJ databases">
        <title>Improved OligoMM genomes.</title>
        <authorList>
            <person name="Garzetti D."/>
        </authorList>
    </citation>
    <scope>NUCLEOTIDE SEQUENCE [LARGE SCALE GENOMIC DNA]</scope>
    <source>
        <strain evidence="18">YL45</strain>
    </source>
</reference>
<evidence type="ECO:0000256" key="12">
    <source>
        <dbReference type="ARBA" id="ARBA00022958"/>
    </source>
</evidence>
<dbReference type="GeneID" id="78362396"/>
<dbReference type="NCBIfam" id="TIGR00671">
    <property type="entry name" value="baf"/>
    <property type="match status" value="1"/>
</dbReference>
<comment type="caution">
    <text evidence="17">The sequence shown here is derived from an EMBL/GenBank/DDBJ whole genome shotgun (WGS) entry which is preliminary data.</text>
</comment>
<comment type="catalytic activity">
    <reaction evidence="1 16">
        <text>(R)-pantothenate + ATP = (R)-4'-phosphopantothenate + ADP + H(+)</text>
        <dbReference type="Rhea" id="RHEA:16373"/>
        <dbReference type="ChEBI" id="CHEBI:10986"/>
        <dbReference type="ChEBI" id="CHEBI:15378"/>
        <dbReference type="ChEBI" id="CHEBI:29032"/>
        <dbReference type="ChEBI" id="CHEBI:30616"/>
        <dbReference type="ChEBI" id="CHEBI:456216"/>
        <dbReference type="EC" id="2.7.1.33"/>
    </reaction>
</comment>
<keyword evidence="8 16" id="KW-0808">Transferase</keyword>
<evidence type="ECO:0000256" key="14">
    <source>
        <dbReference type="ARBA" id="ARBA00038036"/>
    </source>
</evidence>
<name>A0A227KRF8_9BURK</name>
<feature type="binding site" evidence="16">
    <location>
        <begin position="102"/>
        <end position="105"/>
    </location>
    <ligand>
        <name>substrate</name>
    </ligand>
</feature>
<keyword evidence="9 16" id="KW-0547">Nucleotide-binding</keyword>
<dbReference type="Pfam" id="PF03309">
    <property type="entry name" value="Pan_kinase"/>
    <property type="match status" value="1"/>
</dbReference>
<evidence type="ECO:0000256" key="4">
    <source>
        <dbReference type="ARBA" id="ARBA00005225"/>
    </source>
</evidence>
<comment type="subcellular location">
    <subcellularLocation>
        <location evidence="3 16">Cytoplasm</location>
    </subcellularLocation>
</comment>
<keyword evidence="13 16" id="KW-0173">Coenzyme A biosynthesis</keyword>
<comment type="similarity">
    <text evidence="14 16">Belongs to the type III pantothenate kinase family.</text>
</comment>
<proteinExistence type="inferred from homology"/>
<evidence type="ECO:0000256" key="1">
    <source>
        <dbReference type="ARBA" id="ARBA00001206"/>
    </source>
</evidence>
<dbReference type="CDD" id="cd24015">
    <property type="entry name" value="ASKHA_NBD_PanK-III"/>
    <property type="match status" value="1"/>
</dbReference>
<keyword evidence="18" id="KW-1185">Reference proteome</keyword>